<keyword evidence="2" id="KW-0472">Membrane</keyword>
<dbReference type="AlphaFoldDB" id="A0A7W2HSN7"/>
<dbReference type="GeneID" id="96788295"/>
<evidence type="ECO:0000313" key="4">
    <source>
        <dbReference type="Proteomes" id="UP000587608"/>
    </source>
</evidence>
<proteinExistence type="predicted"/>
<dbReference type="RefSeq" id="WP_167794953.1">
    <property type="nucleotide sequence ID" value="NZ_BNBP01000038.1"/>
</dbReference>
<sequence>MHSTPTLVDAPASAAPARGRRRLVLGSLAAVLTVAVAGGAAYAYHEYKKPSQASAADCRLAQDIVTEAQRISTGPVPEAEKWWKKTGDKRRREMKDGYLGVDIATYEGWAVESAKQHAGKSAEVPSKRDVTALQEQARGHCSDSGVTVSMPRFGN</sequence>
<name>A0A7W2HSN7_9ACTN</name>
<evidence type="ECO:0000313" key="3">
    <source>
        <dbReference type="EMBL" id="MBA5220150.1"/>
    </source>
</evidence>
<keyword evidence="2" id="KW-0812">Transmembrane</keyword>
<keyword evidence="2" id="KW-1133">Transmembrane helix</keyword>
<evidence type="ECO:0000256" key="2">
    <source>
        <dbReference type="SAM" id="Phobius"/>
    </source>
</evidence>
<accession>A0A7W2HSN7</accession>
<feature type="region of interest" description="Disordered" evidence="1">
    <location>
        <begin position="136"/>
        <end position="155"/>
    </location>
</feature>
<dbReference type="Proteomes" id="UP000587608">
    <property type="component" value="Unassembled WGS sequence"/>
</dbReference>
<reference evidence="3 4" key="1">
    <citation type="submission" date="2020-07" db="EMBL/GenBank/DDBJ databases">
        <title>Differential regulation of undecylprodigiosin biosynthesis in the yeast-scavenging Streptomyces strain MBK6.</title>
        <authorList>
            <person name="Baral B."/>
            <person name="Siitonen V."/>
            <person name="Laughlin M."/>
            <person name="Yamada K."/>
            <person name="Ilomaeki M."/>
            <person name="Metsae-Ketelae M."/>
            <person name="Niemi J."/>
        </authorList>
    </citation>
    <scope>NUCLEOTIDE SEQUENCE [LARGE SCALE GENOMIC DNA]</scope>
    <source>
        <strain evidence="3 4">MBK6</strain>
    </source>
</reference>
<evidence type="ECO:0000256" key="1">
    <source>
        <dbReference type="SAM" id="MobiDB-lite"/>
    </source>
</evidence>
<comment type="caution">
    <text evidence="3">The sequence shown here is derived from an EMBL/GenBank/DDBJ whole genome shotgun (WGS) entry which is preliminary data.</text>
</comment>
<organism evidence="3 4">
    <name type="scientific">Streptomyces griseoaurantiacus</name>
    <dbReference type="NCBI Taxonomy" id="68213"/>
    <lineage>
        <taxon>Bacteria</taxon>
        <taxon>Bacillati</taxon>
        <taxon>Actinomycetota</taxon>
        <taxon>Actinomycetes</taxon>
        <taxon>Kitasatosporales</taxon>
        <taxon>Streptomycetaceae</taxon>
        <taxon>Streptomyces</taxon>
        <taxon>Streptomyces aurantiacus group</taxon>
    </lineage>
</organism>
<dbReference type="EMBL" id="JACERG010000003">
    <property type="protein sequence ID" value="MBA5220150.1"/>
    <property type="molecule type" value="Genomic_DNA"/>
</dbReference>
<feature type="transmembrane region" description="Helical" evidence="2">
    <location>
        <begin position="23"/>
        <end position="44"/>
    </location>
</feature>
<protein>
    <submittedName>
        <fullName evidence="3">Uncharacterized protein</fullName>
    </submittedName>
</protein>
<gene>
    <name evidence="3" type="ORF">H1X69_01805</name>
</gene>